<evidence type="ECO:0000259" key="7">
    <source>
        <dbReference type="Pfam" id="PF02687"/>
    </source>
</evidence>
<dbReference type="Pfam" id="PF02687">
    <property type="entry name" value="FtsX"/>
    <property type="match status" value="1"/>
</dbReference>
<reference evidence="8 9" key="1">
    <citation type="submission" date="2023-06" db="EMBL/GenBank/DDBJ databases">
        <title>Alteromonas sp. ASW11-36 isolated from intertidal sand.</title>
        <authorList>
            <person name="Li Y."/>
        </authorList>
    </citation>
    <scope>NUCLEOTIDE SEQUENCE [LARGE SCALE GENOMIC DNA]</scope>
    <source>
        <strain evidence="8 9">ASW11-36</strain>
    </source>
</reference>
<dbReference type="EMBL" id="JAUCBP010000007">
    <property type="protein sequence ID" value="MDM7860414.1"/>
    <property type="molecule type" value="Genomic_DNA"/>
</dbReference>
<sequence length="832" mass="93044">MHKPILPLAWRLFLEDGRTVNQRVLQATQTILMVFIVTLTLTSQSVQQQLEHNMANLLGADAVVTHTGALSADEFAYLQQTSSAVIYTQSLKTTLTHADKWQRVSLKAVDENYPLQGQVQVSNSQSEASYSAEFAPAPGEIWLDPRLSSGLAIAVGDILTITDTPLTVTHILHHEPDRLMEGHNVDMRALVNRQDFTQLGFADDTIDYRYLLNADKAQIDQLFTWQQQQLPSAEFRHRQGSHPLALFWQRTENFIGLASVILLFMAAIAIYQVSRIQIRKEQHFSAVCMSVGASRFEGLKVSIYKWLMHIASLLPIVLVIATLCHFAIVDWLSATLSNLTWQPNFATAGLAFGACALLLAVFQLPVWLSLKQASVRQLVFNLPHPQRAIVSLGSAIVVLMVVTAIYSDNGLLTTMVLGSMAACVALIALVSWLSLTLGEKLTQRYSGLFSFATFMMRQRIVSKSTQIMGVGLCAFLLLFTLMLLRDLGNTMHKYQRQYDGNLFVSQADSTQMQAVESWVLKQDGEMRQQKPFMYAKLIRVNQQSLDEFATRPSESLATFKRSIRLHWTDVVPSNNRVINGQWWGIAPQETQRSQNWQQISVEQEVMTDIGLTIGDQLTFMVGEQAVNFTIVASHAYKSGAGSITFWVQMPTAAIEYLRAPHYYMASIETNEDSFSTLGHLWQQHPTLRMVSMREMMARFDNTLTLVTQIISGFAMMIICLASIVIVSSVLAYERQERKKNSVIMSFGLPKRTCLHINLIEWALTGGIAASGAMFGTWLAGVLIYQSQFSLPYAPDFIWLAGTLLVIMVIVIAIGHLASRNSLSSSVRELLAE</sequence>
<keyword evidence="9" id="KW-1185">Reference proteome</keyword>
<gene>
    <name evidence="8" type="ORF">QTP81_07385</name>
</gene>
<dbReference type="RefSeq" id="WP_289364713.1">
    <property type="nucleotide sequence ID" value="NZ_JAUCBP010000007.1"/>
</dbReference>
<feature type="transmembrane region" description="Helical" evidence="6">
    <location>
        <begin position="348"/>
        <end position="368"/>
    </location>
</feature>
<evidence type="ECO:0000313" key="8">
    <source>
        <dbReference type="EMBL" id="MDM7860414.1"/>
    </source>
</evidence>
<evidence type="ECO:0000256" key="2">
    <source>
        <dbReference type="ARBA" id="ARBA00022475"/>
    </source>
</evidence>
<feature type="transmembrane region" description="Helical" evidence="6">
    <location>
        <begin position="388"/>
        <end position="406"/>
    </location>
</feature>
<feature type="transmembrane region" description="Helical" evidence="6">
    <location>
        <begin position="753"/>
        <end position="784"/>
    </location>
</feature>
<feature type="transmembrane region" description="Helical" evidence="6">
    <location>
        <begin position="796"/>
        <end position="817"/>
    </location>
</feature>
<feature type="transmembrane region" description="Helical" evidence="6">
    <location>
        <begin position="709"/>
        <end position="732"/>
    </location>
</feature>
<dbReference type="InterPro" id="IPR038766">
    <property type="entry name" value="Membrane_comp_ABC_pdt"/>
</dbReference>
<feature type="domain" description="ABC3 transporter permease C-terminal" evidence="7">
    <location>
        <begin position="713"/>
        <end position="824"/>
    </location>
</feature>
<evidence type="ECO:0000313" key="9">
    <source>
        <dbReference type="Proteomes" id="UP001234343"/>
    </source>
</evidence>
<evidence type="ECO:0000256" key="5">
    <source>
        <dbReference type="ARBA" id="ARBA00023136"/>
    </source>
</evidence>
<evidence type="ECO:0000256" key="3">
    <source>
        <dbReference type="ARBA" id="ARBA00022692"/>
    </source>
</evidence>
<feature type="transmembrane region" description="Helical" evidence="6">
    <location>
        <begin position="465"/>
        <end position="484"/>
    </location>
</feature>
<keyword evidence="5 6" id="KW-0472">Membrane</keyword>
<dbReference type="InterPro" id="IPR003838">
    <property type="entry name" value="ABC3_permease_C"/>
</dbReference>
<dbReference type="Proteomes" id="UP001234343">
    <property type="component" value="Unassembled WGS sequence"/>
</dbReference>
<proteinExistence type="predicted"/>
<keyword evidence="3 6" id="KW-0812">Transmembrane</keyword>
<keyword evidence="4 6" id="KW-1133">Transmembrane helix</keyword>
<dbReference type="PANTHER" id="PTHR30287">
    <property type="entry name" value="MEMBRANE COMPONENT OF PREDICTED ABC SUPERFAMILY METABOLITE UPTAKE TRANSPORTER"/>
    <property type="match status" value="1"/>
</dbReference>
<feature type="transmembrane region" description="Helical" evidence="6">
    <location>
        <begin position="254"/>
        <end position="273"/>
    </location>
</feature>
<dbReference type="PANTHER" id="PTHR30287:SF1">
    <property type="entry name" value="INNER MEMBRANE PROTEIN"/>
    <property type="match status" value="1"/>
</dbReference>
<name>A0ABT7SY11_9ALTE</name>
<feature type="transmembrane region" description="Helical" evidence="6">
    <location>
        <begin position="412"/>
        <end position="435"/>
    </location>
</feature>
<protein>
    <submittedName>
        <fullName evidence="8">Permease</fullName>
    </submittedName>
</protein>
<comment type="caution">
    <text evidence="8">The sequence shown here is derived from an EMBL/GenBank/DDBJ whole genome shotgun (WGS) entry which is preliminary data.</text>
</comment>
<keyword evidence="2" id="KW-1003">Cell membrane</keyword>
<accession>A0ABT7SY11</accession>
<evidence type="ECO:0000256" key="6">
    <source>
        <dbReference type="SAM" id="Phobius"/>
    </source>
</evidence>
<organism evidence="8 9">
    <name type="scientific">Alteromonas arenosi</name>
    <dbReference type="NCBI Taxonomy" id="3055817"/>
    <lineage>
        <taxon>Bacteria</taxon>
        <taxon>Pseudomonadati</taxon>
        <taxon>Pseudomonadota</taxon>
        <taxon>Gammaproteobacteria</taxon>
        <taxon>Alteromonadales</taxon>
        <taxon>Alteromonadaceae</taxon>
        <taxon>Alteromonas/Salinimonas group</taxon>
        <taxon>Alteromonas</taxon>
    </lineage>
</organism>
<feature type="transmembrane region" description="Helical" evidence="6">
    <location>
        <begin position="306"/>
        <end position="328"/>
    </location>
</feature>
<evidence type="ECO:0000256" key="4">
    <source>
        <dbReference type="ARBA" id="ARBA00022989"/>
    </source>
</evidence>
<evidence type="ECO:0000256" key="1">
    <source>
        <dbReference type="ARBA" id="ARBA00004651"/>
    </source>
</evidence>
<comment type="subcellular location">
    <subcellularLocation>
        <location evidence="1">Cell membrane</location>
        <topology evidence="1">Multi-pass membrane protein</topology>
    </subcellularLocation>
</comment>